<comment type="caution">
    <text evidence="1">The sequence shown here is derived from an EMBL/GenBank/DDBJ whole genome shotgun (WGS) entry which is preliminary data.</text>
</comment>
<dbReference type="OrthoDB" id="3818495at2"/>
<dbReference type="RefSeq" id="WP_133617083.1">
    <property type="nucleotide sequence ID" value="NZ_SNYA01000005.1"/>
</dbReference>
<dbReference type="PANTHER" id="PTHR41291:SF1">
    <property type="entry name" value="DNA ALKYLATION REPAIR PROTEIN"/>
    <property type="match status" value="1"/>
</dbReference>
<dbReference type="InterPro" id="IPR014825">
    <property type="entry name" value="DNA_alkylation"/>
</dbReference>
<protein>
    <submittedName>
        <fullName evidence="1">3-methyladenine DNA glycosylase AlkD</fullName>
    </submittedName>
</protein>
<dbReference type="PANTHER" id="PTHR41291">
    <property type="entry name" value="DNA ALKYLATION REPAIR PROTEIN"/>
    <property type="match status" value="1"/>
</dbReference>
<reference evidence="1 2" key="1">
    <citation type="submission" date="2019-03" db="EMBL/GenBank/DDBJ databases">
        <title>Genomic analyses of the natural microbiome of Caenorhabditis elegans.</title>
        <authorList>
            <person name="Samuel B."/>
        </authorList>
    </citation>
    <scope>NUCLEOTIDE SEQUENCE [LARGE SCALE GENOMIC DNA]</scope>
    <source>
        <strain evidence="1 2">JUb18</strain>
    </source>
</reference>
<dbReference type="SUPFAM" id="SSF48371">
    <property type="entry name" value="ARM repeat"/>
    <property type="match status" value="1"/>
</dbReference>
<evidence type="ECO:0000313" key="2">
    <source>
        <dbReference type="Proteomes" id="UP000295601"/>
    </source>
</evidence>
<name>A0A4R6RX89_9MICO</name>
<gene>
    <name evidence="1" type="ORF">EDF62_2289</name>
</gene>
<dbReference type="AlphaFoldDB" id="A0A4R6RX89"/>
<sequence length="227" mass="24841">MATITIDPSSTVADISAALAALEDPKARAINERHGDDHGVNLTKLRAIAKQLKRNPALARELWETGGSPERLVALLISGPKDYSAAELESMLRDARIPKVRDWLVNYIVKKSPHAEELRLAWFADSDPEIAGSGWALTTDCVSKRPEVLDLVGLLDQIEAEMPTAPEGLQWAMNECLANIGIHHAELRARAIDIGERLQVLADYPTPPGCTSPFAPIWITAMVARQK</sequence>
<organism evidence="1 2">
    <name type="scientific">Leucobacter luti</name>
    <dbReference type="NCBI Taxonomy" id="340320"/>
    <lineage>
        <taxon>Bacteria</taxon>
        <taxon>Bacillati</taxon>
        <taxon>Actinomycetota</taxon>
        <taxon>Actinomycetes</taxon>
        <taxon>Micrococcales</taxon>
        <taxon>Microbacteriaceae</taxon>
        <taxon>Leucobacter</taxon>
    </lineage>
</organism>
<accession>A0A4R6RX89</accession>
<dbReference type="InterPro" id="IPR016024">
    <property type="entry name" value="ARM-type_fold"/>
</dbReference>
<keyword evidence="2" id="KW-1185">Reference proteome</keyword>
<dbReference type="Pfam" id="PF08713">
    <property type="entry name" value="DNA_alkylation"/>
    <property type="match status" value="1"/>
</dbReference>
<evidence type="ECO:0000313" key="1">
    <source>
        <dbReference type="EMBL" id="TDP91670.1"/>
    </source>
</evidence>
<proteinExistence type="predicted"/>
<dbReference type="Proteomes" id="UP000295601">
    <property type="component" value="Unassembled WGS sequence"/>
</dbReference>
<dbReference type="EMBL" id="SNYA01000005">
    <property type="protein sequence ID" value="TDP91670.1"/>
    <property type="molecule type" value="Genomic_DNA"/>
</dbReference>
<dbReference type="Gene3D" id="1.25.10.90">
    <property type="match status" value="1"/>
</dbReference>